<dbReference type="InterPro" id="IPR050306">
    <property type="entry name" value="PfkB_Carbo_kinase"/>
</dbReference>
<dbReference type="InterPro" id="IPR011611">
    <property type="entry name" value="PfkB_dom"/>
</dbReference>
<keyword evidence="2" id="KW-0808">Transferase</keyword>
<evidence type="ECO:0000313" key="5">
    <source>
        <dbReference type="EMBL" id="MCL6220677.1"/>
    </source>
</evidence>
<dbReference type="GO" id="GO:0016301">
    <property type="term" value="F:kinase activity"/>
    <property type="evidence" value="ECO:0007669"/>
    <property type="project" value="UniProtKB-KW"/>
</dbReference>
<dbReference type="RefSeq" id="WP_249603365.1">
    <property type="nucleotide sequence ID" value="NZ_JAKHSK010000050.1"/>
</dbReference>
<dbReference type="AlphaFoldDB" id="A0A9X1ZTD4"/>
<keyword evidence="3 5" id="KW-0418">Kinase</keyword>
<comment type="caution">
    <text evidence="5">The sequence shown here is derived from an EMBL/GenBank/DDBJ whole genome shotgun (WGS) entry which is preliminary data.</text>
</comment>
<evidence type="ECO:0000256" key="2">
    <source>
        <dbReference type="ARBA" id="ARBA00022679"/>
    </source>
</evidence>
<proteinExistence type="inferred from homology"/>
<dbReference type="Gene3D" id="3.40.1190.20">
    <property type="match status" value="1"/>
</dbReference>
<dbReference type="SUPFAM" id="SSF53613">
    <property type="entry name" value="Ribokinase-like"/>
    <property type="match status" value="1"/>
</dbReference>
<reference evidence="5" key="1">
    <citation type="submission" date="2022-01" db="EMBL/GenBank/DDBJ databases">
        <title>Genome sequencing of Zunongwangia sp. M21534 genome.</title>
        <authorList>
            <person name="Chen Y."/>
            <person name="Dong C."/>
            <person name="Shao Z."/>
        </authorList>
    </citation>
    <scope>NUCLEOTIDE SEQUENCE</scope>
    <source>
        <strain evidence="5">MCCC M21534</strain>
    </source>
</reference>
<sequence>MTQQLKAVSFGEILYDIFPNSEKIGGAPLNVASRLSANGIDTTMISSVGQDKKGKNLLEYLKSRKIDHSLVAETPDYPTGMVNVKLDKSGSASYTIEYPAAWDKIDISEKMIEKVKTSDAFIFGSLVCRDQKSRETLTELLQHAKFSVFDINLRPPHYKKELLEELILKADFIKFNDDELYEIAAMLDSPFHSLEQNLSYMAKITNAKTICVTKGSHGAVLFTEGKLYYNSGYKIKVADTVGAGDSFLGSLISKLLKKEAPQHALNYACAIGALVASQEGANPEFTPEEIEKFMFPDANS</sequence>
<dbReference type="Proteomes" id="UP001139521">
    <property type="component" value="Unassembled WGS sequence"/>
</dbReference>
<evidence type="ECO:0000313" key="6">
    <source>
        <dbReference type="Proteomes" id="UP001139521"/>
    </source>
</evidence>
<accession>A0A9X1ZTD4</accession>
<dbReference type="EMBL" id="JAKHSK010000050">
    <property type="protein sequence ID" value="MCL6220677.1"/>
    <property type="molecule type" value="Genomic_DNA"/>
</dbReference>
<comment type="similarity">
    <text evidence="1">Belongs to the carbohydrate kinase PfkB family.</text>
</comment>
<dbReference type="CDD" id="cd01167">
    <property type="entry name" value="bac_FRK"/>
    <property type="match status" value="1"/>
</dbReference>
<name>A0A9X1ZTD4_9FLAO</name>
<evidence type="ECO:0000259" key="4">
    <source>
        <dbReference type="Pfam" id="PF00294"/>
    </source>
</evidence>
<keyword evidence="6" id="KW-1185">Reference proteome</keyword>
<dbReference type="PANTHER" id="PTHR43085:SF57">
    <property type="entry name" value="CARBOHYDRATE KINASE PFKB DOMAIN-CONTAINING PROTEIN"/>
    <property type="match status" value="1"/>
</dbReference>
<dbReference type="PANTHER" id="PTHR43085">
    <property type="entry name" value="HEXOKINASE FAMILY MEMBER"/>
    <property type="match status" value="1"/>
</dbReference>
<gene>
    <name evidence="5" type="ORF">L1967_20480</name>
</gene>
<evidence type="ECO:0000256" key="1">
    <source>
        <dbReference type="ARBA" id="ARBA00010688"/>
    </source>
</evidence>
<evidence type="ECO:0000256" key="3">
    <source>
        <dbReference type="ARBA" id="ARBA00022777"/>
    </source>
</evidence>
<organism evidence="5 6">
    <name type="scientific">Zunongwangia pacifica</name>
    <dbReference type="NCBI Taxonomy" id="2911062"/>
    <lineage>
        <taxon>Bacteria</taxon>
        <taxon>Pseudomonadati</taxon>
        <taxon>Bacteroidota</taxon>
        <taxon>Flavobacteriia</taxon>
        <taxon>Flavobacteriales</taxon>
        <taxon>Flavobacteriaceae</taxon>
        <taxon>Zunongwangia</taxon>
    </lineage>
</organism>
<dbReference type="Pfam" id="PF00294">
    <property type="entry name" value="PfkB"/>
    <property type="match status" value="1"/>
</dbReference>
<dbReference type="InterPro" id="IPR029056">
    <property type="entry name" value="Ribokinase-like"/>
</dbReference>
<feature type="domain" description="Carbohydrate kinase PfkB" evidence="4">
    <location>
        <begin position="21"/>
        <end position="283"/>
    </location>
</feature>
<protein>
    <submittedName>
        <fullName evidence="5">Carbohydrate kinase</fullName>
    </submittedName>
</protein>